<dbReference type="STRING" id="118062.MCBB_1364"/>
<dbReference type="SMART" id="SM01393">
    <property type="entry name" value="Ribosomal_L32e"/>
    <property type="match status" value="1"/>
</dbReference>
<dbReference type="KEGG" id="mcub:MCBB_1364"/>
<dbReference type="GeneID" id="30412206"/>
<dbReference type="SUPFAM" id="SSF52042">
    <property type="entry name" value="Ribosomal protein L32e"/>
    <property type="match status" value="1"/>
</dbReference>
<dbReference type="Proteomes" id="UP000094707">
    <property type="component" value="Chromosome I"/>
</dbReference>
<evidence type="ECO:0000256" key="4">
    <source>
        <dbReference type="ARBA" id="ARBA00035229"/>
    </source>
</evidence>
<dbReference type="InterPro" id="IPR023654">
    <property type="entry name" value="Ribosomal_eL32_arc"/>
</dbReference>
<accession>A0A1D3L2T1</accession>
<dbReference type="InterPro" id="IPR036351">
    <property type="entry name" value="Ribosomal_eL32_sf"/>
</dbReference>
<dbReference type="AlphaFoldDB" id="A0A1D3L2T1"/>
<dbReference type="NCBIfam" id="NF006332">
    <property type="entry name" value="PRK08562.1"/>
    <property type="match status" value="1"/>
</dbReference>
<evidence type="ECO:0000256" key="3">
    <source>
        <dbReference type="ARBA" id="ARBA00023274"/>
    </source>
</evidence>
<dbReference type="PANTHER" id="PTHR23413:SF1">
    <property type="entry name" value="RIBOSOMAL PROTEIN L32"/>
    <property type="match status" value="1"/>
</dbReference>
<organism evidence="6 7">
    <name type="scientific">Methanobacterium congolense</name>
    <dbReference type="NCBI Taxonomy" id="118062"/>
    <lineage>
        <taxon>Archaea</taxon>
        <taxon>Methanobacteriati</taxon>
        <taxon>Methanobacteriota</taxon>
        <taxon>Methanomada group</taxon>
        <taxon>Methanobacteria</taxon>
        <taxon>Methanobacteriales</taxon>
        <taxon>Methanobacteriaceae</taxon>
        <taxon>Methanobacterium</taxon>
    </lineage>
</organism>
<keyword evidence="2 6" id="KW-0689">Ribosomal protein</keyword>
<dbReference type="GO" id="GO:0022625">
    <property type="term" value="C:cytosolic large ribosomal subunit"/>
    <property type="evidence" value="ECO:0007669"/>
    <property type="project" value="TreeGrafter"/>
</dbReference>
<reference evidence="6 7" key="1">
    <citation type="submission" date="2016-08" db="EMBL/GenBank/DDBJ databases">
        <authorList>
            <person name="Seilhamer J.J."/>
        </authorList>
    </citation>
    <scope>NUCLEOTIDE SEQUENCE [LARGE SCALE GENOMIC DNA]</scope>
    <source>
        <strain evidence="6">Buetzberg</strain>
    </source>
</reference>
<evidence type="ECO:0000313" key="6">
    <source>
        <dbReference type="EMBL" id="SCG85921.1"/>
    </source>
</evidence>
<keyword evidence="3" id="KW-0687">Ribonucleoprotein</keyword>
<dbReference type="GO" id="GO:0006412">
    <property type="term" value="P:translation"/>
    <property type="evidence" value="ECO:0007669"/>
    <property type="project" value="InterPro"/>
</dbReference>
<comment type="similarity">
    <text evidence="1">Belongs to the eukaryotic ribosomal protein eL32 family.</text>
</comment>
<evidence type="ECO:0000256" key="1">
    <source>
        <dbReference type="ARBA" id="ARBA00008431"/>
    </source>
</evidence>
<dbReference type="Pfam" id="PF01655">
    <property type="entry name" value="Ribosomal_L32e"/>
    <property type="match status" value="1"/>
</dbReference>
<name>A0A1D3L2T1_9EURY</name>
<evidence type="ECO:0000256" key="5">
    <source>
        <dbReference type="ARBA" id="ARBA00035377"/>
    </source>
</evidence>
<dbReference type="PATRIC" id="fig|129848.4.peg.1389"/>
<dbReference type="InterPro" id="IPR001515">
    <property type="entry name" value="Ribosomal_eL32"/>
</dbReference>
<dbReference type="GO" id="GO:0003735">
    <property type="term" value="F:structural constituent of ribosome"/>
    <property type="evidence" value="ECO:0007669"/>
    <property type="project" value="InterPro"/>
</dbReference>
<dbReference type="PANTHER" id="PTHR23413">
    <property type="entry name" value="60S RIBOSOMAL PROTEIN L32 AND DNA-DIRECTED RNA POLYMERASE II, SUBUNIT N"/>
    <property type="match status" value="1"/>
</dbReference>
<proteinExistence type="inferred from homology"/>
<dbReference type="EMBL" id="LT607756">
    <property type="protein sequence ID" value="SCG85921.1"/>
    <property type="molecule type" value="Genomic_DNA"/>
</dbReference>
<sequence length="119" mass="13913">MKKTPIKKPKKPNFKRQEWFRYKKLGESYRKPKGKTSKRRRYEARKPAMAAIGYRTPRTIRGLHPSGYRDVLVCNMADLEQLDPENDAGRISSKIGKRKKEIMLERAKELGIKILNKGL</sequence>
<dbReference type="OrthoDB" id="372100at2157"/>
<evidence type="ECO:0000313" key="7">
    <source>
        <dbReference type="Proteomes" id="UP000094707"/>
    </source>
</evidence>
<keyword evidence="7" id="KW-1185">Reference proteome</keyword>
<dbReference type="RefSeq" id="WP_071907032.1">
    <property type="nucleotide sequence ID" value="NZ_LT607756.1"/>
</dbReference>
<dbReference type="CDD" id="cd00513">
    <property type="entry name" value="Ribosomal_L32_L32e"/>
    <property type="match status" value="1"/>
</dbReference>
<protein>
    <recommendedName>
        <fullName evidence="4">Large ribosomal subunit protein eL32</fullName>
    </recommendedName>
    <alternativeName>
        <fullName evidence="5">50S ribosomal protein L32e</fullName>
    </alternativeName>
</protein>
<gene>
    <name evidence="6" type="primary">rpl32e</name>
    <name evidence="6" type="ORF">MCBB_1364</name>
</gene>
<evidence type="ECO:0000256" key="2">
    <source>
        <dbReference type="ARBA" id="ARBA00022980"/>
    </source>
</evidence>